<dbReference type="InterPro" id="IPR036852">
    <property type="entry name" value="Peptidase_S8/S53_dom_sf"/>
</dbReference>
<dbReference type="PROSITE" id="PS51892">
    <property type="entry name" value="SUBTILASE"/>
    <property type="match status" value="1"/>
</dbReference>
<dbReference type="OrthoDB" id="206201at2759"/>
<name>A0A0A1TBG7_9HYPO</name>
<comment type="similarity">
    <text evidence="1 6">Belongs to the peptidase S8 family.</text>
</comment>
<evidence type="ECO:0000256" key="7">
    <source>
        <dbReference type="SAM" id="SignalP"/>
    </source>
</evidence>
<gene>
    <name evidence="10" type="ORF">VHEMI02748</name>
</gene>
<feature type="active site" description="Charge relay system" evidence="6">
    <location>
        <position position="171"/>
    </location>
</feature>
<dbReference type="HOGENOM" id="CLU_011263_1_0_1"/>
<evidence type="ECO:0000259" key="9">
    <source>
        <dbReference type="Pfam" id="PF05922"/>
    </source>
</evidence>
<reference evidence="10 11" key="1">
    <citation type="journal article" date="2015" name="Genome Announc.">
        <title>Draft Genome Sequence and Gene Annotation of the Entomopathogenic Fungus Verticillium hemipterigenum.</title>
        <authorList>
            <person name="Horn F."/>
            <person name="Habel A."/>
            <person name="Scharf D.H."/>
            <person name="Dworschak J."/>
            <person name="Brakhage A.A."/>
            <person name="Guthke R."/>
            <person name="Hertweck C."/>
            <person name="Linde J."/>
        </authorList>
    </citation>
    <scope>NUCLEOTIDE SEQUENCE [LARGE SCALE GENOMIC DNA]</scope>
</reference>
<feature type="domain" description="Peptidase S8/S53" evidence="8">
    <location>
        <begin position="169"/>
        <end position="373"/>
    </location>
</feature>
<proteinExistence type="inferred from homology"/>
<dbReference type="PANTHER" id="PTHR43806">
    <property type="entry name" value="PEPTIDASE S8"/>
    <property type="match status" value="1"/>
</dbReference>
<dbReference type="Gene3D" id="3.30.70.80">
    <property type="entry name" value="Peptidase S8 propeptide/proteinase inhibitor I9"/>
    <property type="match status" value="1"/>
</dbReference>
<sequence length="415" mass="44193">MRLSVLLAILPAAFAAPSVRAEPASIKRRENGIPGKYIVRLRDEVTMASVQSARAILKTEPERTYKNVFHGFAGEMDEEELEALSNHPDVLYIEQDGISRIAGWFDPDPEETQTPNTLNPLIIRNTNSKYVTQTGTTWGIARISRRAKGNKDYNYTYDDSGGEGVCNYVIDTGIDDTHKDFEGRAKQVKTWIKGEENKDFHGHGTHVAGTIGSLTFGVAKKSLLLGLKGLDRQGRGPDSGIIESIDWIPGDVKERGCANGVTVNLSLTADTVLQSMNDACAKLVKQGMHVAAAAGNMGRDASQDSPASEPLVCTVAGSAEGDGRFGVSNHGKLVDINAPAMQVVSTMPGGGNDKMSGTSMASPHVAGLAAYLMVLEKVNGGKACDRIVELATKDALEKLPAGTPNLLAFNGNPSG</sequence>
<evidence type="ECO:0000256" key="3">
    <source>
        <dbReference type="ARBA" id="ARBA00022729"/>
    </source>
</evidence>
<evidence type="ECO:0000256" key="1">
    <source>
        <dbReference type="ARBA" id="ARBA00011073"/>
    </source>
</evidence>
<dbReference type="PROSITE" id="PS00138">
    <property type="entry name" value="SUBTILASE_SER"/>
    <property type="match status" value="1"/>
</dbReference>
<accession>A0A0A1TBG7</accession>
<dbReference type="PANTHER" id="PTHR43806:SF58">
    <property type="entry name" value="ALKALINE PROTEASE 1-RELATED"/>
    <property type="match status" value="1"/>
</dbReference>
<organism evidence="10 11">
    <name type="scientific">[Torrubiella] hemipterigena</name>
    <dbReference type="NCBI Taxonomy" id="1531966"/>
    <lineage>
        <taxon>Eukaryota</taxon>
        <taxon>Fungi</taxon>
        <taxon>Dikarya</taxon>
        <taxon>Ascomycota</taxon>
        <taxon>Pezizomycotina</taxon>
        <taxon>Sordariomycetes</taxon>
        <taxon>Hypocreomycetidae</taxon>
        <taxon>Hypocreales</taxon>
        <taxon>Clavicipitaceae</taxon>
        <taxon>Clavicipitaceae incertae sedis</taxon>
        <taxon>'Torrubiella' clade</taxon>
    </lineage>
</organism>
<feature type="active site" description="Charge relay system" evidence="6">
    <location>
        <position position="203"/>
    </location>
</feature>
<dbReference type="SUPFAM" id="SSF52743">
    <property type="entry name" value="Subtilisin-like"/>
    <property type="match status" value="1"/>
</dbReference>
<dbReference type="InterPro" id="IPR010259">
    <property type="entry name" value="S8pro/Inhibitor_I9"/>
</dbReference>
<dbReference type="Pfam" id="PF00082">
    <property type="entry name" value="Peptidase_S8"/>
    <property type="match status" value="1"/>
</dbReference>
<dbReference type="AlphaFoldDB" id="A0A0A1TBG7"/>
<dbReference type="CDD" id="cd04077">
    <property type="entry name" value="Peptidases_S8_PCSK9_ProteinaseK_like"/>
    <property type="match status" value="1"/>
</dbReference>
<keyword evidence="4 6" id="KW-0378">Hydrolase</keyword>
<evidence type="ECO:0000259" key="8">
    <source>
        <dbReference type="Pfam" id="PF00082"/>
    </source>
</evidence>
<keyword evidence="5 6" id="KW-0720">Serine protease</keyword>
<dbReference type="FunFam" id="3.40.50.200:FF:000014">
    <property type="entry name" value="Proteinase K"/>
    <property type="match status" value="1"/>
</dbReference>
<dbReference type="GO" id="GO:0006508">
    <property type="term" value="P:proteolysis"/>
    <property type="evidence" value="ECO:0007669"/>
    <property type="project" value="UniProtKB-KW"/>
</dbReference>
<dbReference type="InterPro" id="IPR022398">
    <property type="entry name" value="Peptidase_S8_His-AS"/>
</dbReference>
<dbReference type="GO" id="GO:0005576">
    <property type="term" value="C:extracellular region"/>
    <property type="evidence" value="ECO:0007669"/>
    <property type="project" value="UniProtKB-ARBA"/>
</dbReference>
<dbReference type="GO" id="GO:0004252">
    <property type="term" value="F:serine-type endopeptidase activity"/>
    <property type="evidence" value="ECO:0007669"/>
    <property type="project" value="UniProtKB-UniRule"/>
</dbReference>
<dbReference type="EMBL" id="CDHN01000001">
    <property type="protein sequence ID" value="CEJ82699.1"/>
    <property type="molecule type" value="Genomic_DNA"/>
</dbReference>
<feature type="chain" id="PRO_5001979488" evidence="7">
    <location>
        <begin position="22"/>
        <end position="415"/>
    </location>
</feature>
<keyword evidence="11" id="KW-1185">Reference proteome</keyword>
<feature type="signal peptide" evidence="7">
    <location>
        <begin position="1"/>
        <end position="21"/>
    </location>
</feature>
<dbReference type="InterPro" id="IPR023828">
    <property type="entry name" value="Peptidase_S8_Ser-AS"/>
</dbReference>
<dbReference type="Gene3D" id="3.40.50.200">
    <property type="entry name" value="Peptidase S8/S53 domain"/>
    <property type="match status" value="1"/>
</dbReference>
<dbReference type="InterPro" id="IPR050131">
    <property type="entry name" value="Peptidase_S8_subtilisin-like"/>
</dbReference>
<dbReference type="InterPro" id="IPR037045">
    <property type="entry name" value="S8pro/Inhibitor_I9_sf"/>
</dbReference>
<feature type="domain" description="Inhibitor I9" evidence="9">
    <location>
        <begin position="55"/>
        <end position="99"/>
    </location>
</feature>
<keyword evidence="3 7" id="KW-0732">Signal</keyword>
<dbReference type="STRING" id="1531966.A0A0A1TBG7"/>
<evidence type="ECO:0000313" key="10">
    <source>
        <dbReference type="EMBL" id="CEJ82699.1"/>
    </source>
</evidence>
<evidence type="ECO:0000256" key="4">
    <source>
        <dbReference type="ARBA" id="ARBA00022801"/>
    </source>
</evidence>
<evidence type="ECO:0000313" key="11">
    <source>
        <dbReference type="Proteomes" id="UP000039046"/>
    </source>
</evidence>
<dbReference type="PROSITE" id="PS00137">
    <property type="entry name" value="SUBTILASE_HIS"/>
    <property type="match status" value="1"/>
</dbReference>
<evidence type="ECO:0000256" key="5">
    <source>
        <dbReference type="ARBA" id="ARBA00022825"/>
    </source>
</evidence>
<dbReference type="InterPro" id="IPR000209">
    <property type="entry name" value="Peptidase_S8/S53_dom"/>
</dbReference>
<evidence type="ECO:0000256" key="6">
    <source>
        <dbReference type="PROSITE-ProRule" id="PRU01240"/>
    </source>
</evidence>
<dbReference type="Proteomes" id="UP000039046">
    <property type="component" value="Unassembled WGS sequence"/>
</dbReference>
<dbReference type="PRINTS" id="PR00723">
    <property type="entry name" value="SUBTILISIN"/>
</dbReference>
<protein>
    <submittedName>
        <fullName evidence="10">Uncharacterized protein</fullName>
    </submittedName>
</protein>
<feature type="active site" description="Charge relay system" evidence="6">
    <location>
        <position position="359"/>
    </location>
</feature>
<dbReference type="Pfam" id="PF05922">
    <property type="entry name" value="Inhibitor_I9"/>
    <property type="match status" value="1"/>
</dbReference>
<keyword evidence="2 6" id="KW-0645">Protease</keyword>
<dbReference type="InterPro" id="IPR015500">
    <property type="entry name" value="Peptidase_S8_subtilisin-rel"/>
</dbReference>
<dbReference type="InterPro" id="IPR034193">
    <property type="entry name" value="PCSK9_ProteinaseK-like"/>
</dbReference>
<evidence type="ECO:0000256" key="2">
    <source>
        <dbReference type="ARBA" id="ARBA00022670"/>
    </source>
</evidence>
<dbReference type="SUPFAM" id="SSF54897">
    <property type="entry name" value="Protease propeptides/inhibitors"/>
    <property type="match status" value="1"/>
</dbReference>